<evidence type="ECO:0000256" key="2">
    <source>
        <dbReference type="ARBA" id="ARBA00022692"/>
    </source>
</evidence>
<comment type="similarity">
    <text evidence="8">Belongs to the EzrA family.</text>
</comment>
<proteinExistence type="inferred from homology"/>
<keyword evidence="8" id="KW-1003">Cell membrane</keyword>
<name>A0ABV8WWZ8_9BACI</name>
<protein>
    <recommendedName>
        <fullName evidence="8">Septation ring formation regulator EzrA</fullName>
    </recommendedName>
</protein>
<feature type="coiled-coil region" evidence="8">
    <location>
        <begin position="268"/>
        <end position="337"/>
    </location>
</feature>
<keyword evidence="5 8" id="KW-0472">Membrane</keyword>
<keyword evidence="7 8" id="KW-0131">Cell cycle</keyword>
<gene>
    <name evidence="8" type="primary">ezrA</name>
    <name evidence="9" type="ORF">ACFOY7_11295</name>
</gene>
<evidence type="ECO:0000256" key="8">
    <source>
        <dbReference type="HAMAP-Rule" id="MF_00728"/>
    </source>
</evidence>
<evidence type="ECO:0000313" key="9">
    <source>
        <dbReference type="EMBL" id="MFC4403653.1"/>
    </source>
</evidence>
<evidence type="ECO:0000256" key="1">
    <source>
        <dbReference type="ARBA" id="ARBA00022618"/>
    </source>
</evidence>
<evidence type="ECO:0000256" key="6">
    <source>
        <dbReference type="ARBA" id="ARBA00023210"/>
    </source>
</evidence>
<dbReference type="RefSeq" id="WP_390252185.1">
    <property type="nucleotide sequence ID" value="NZ_JBHSDT010000008.1"/>
</dbReference>
<organism evidence="9 10">
    <name type="scientific">Gracilibacillus xinjiangensis</name>
    <dbReference type="NCBI Taxonomy" id="1193282"/>
    <lineage>
        <taxon>Bacteria</taxon>
        <taxon>Bacillati</taxon>
        <taxon>Bacillota</taxon>
        <taxon>Bacilli</taxon>
        <taxon>Bacillales</taxon>
        <taxon>Bacillaceae</taxon>
        <taxon>Gracilibacillus</taxon>
    </lineage>
</organism>
<keyword evidence="2 8" id="KW-0812">Transmembrane</keyword>
<comment type="caution">
    <text evidence="9">The sequence shown here is derived from an EMBL/GenBank/DDBJ whole genome shotgun (WGS) entry which is preliminary data.</text>
</comment>
<evidence type="ECO:0000256" key="3">
    <source>
        <dbReference type="ARBA" id="ARBA00022989"/>
    </source>
</evidence>
<dbReference type="HAMAP" id="MF_00728">
    <property type="entry name" value="EzrA"/>
    <property type="match status" value="1"/>
</dbReference>
<dbReference type="EMBL" id="JBHSDT010000008">
    <property type="protein sequence ID" value="MFC4403653.1"/>
    <property type="molecule type" value="Genomic_DNA"/>
</dbReference>
<evidence type="ECO:0000256" key="7">
    <source>
        <dbReference type="ARBA" id="ARBA00023306"/>
    </source>
</evidence>
<keyword evidence="4 8" id="KW-0175">Coiled coil</keyword>
<dbReference type="Pfam" id="PF06160">
    <property type="entry name" value="EzrA"/>
    <property type="match status" value="1"/>
</dbReference>
<keyword evidence="3 8" id="KW-1133">Transmembrane helix</keyword>
<comment type="function">
    <text evidence="8">Negative regulator of FtsZ ring formation; modulates the frequency and position of FtsZ ring formation. Inhibits FtsZ ring formation at polar sites. Interacts either with FtsZ or with one of its binding partners to promote depolymerization.</text>
</comment>
<sequence length="567" mass="66475">MEFVIGGILLVIALMIVGLILRRKVYDHVDRLEEWKMNIMSRNVTAELGKIKQLNLLGETQEKFETWKENWDTIVTKTLPDMEEDLLDVEELANRFNIPAAKKRLSLIEQTLQSIDENIDQIFQDVDNLLDSEKYTKEQIDIVGPQLKELKKYLLHNRTQFGKAELYFEAELTKLEKKLESHHELEEGGNYLAAQQMINELKEEVEILDDKINVFPELYRNCKKNIPEQMNELIREMAGMADEGLRIEQFGFEKELKQYEKVLKDTIINLENGELDDAKETLDQMELRLNEMVVLLEKEETSKSIVENELPRLKSKTDELNDAYIGLKQEITELQKTYYIESADLEIFLNLEKWLDKLDNQFEQIEKDYEMRLSHHVEIKERLEHLSEDVGKLEKAQLEFHDKVRDLRKDELEAKEKITDLKSKLLYTNKQLMKSNIPGVPSSLINLLEESTDKCEVVLKNLQKHPLDMAKVQHSLDEANKSVSNFVNQTAMLLDQARLVEIAIQYGNRFRRNHPILAAQLIEAETLFRNYKYESALEVAVKAIEEIDEQAMKKIEQLDERYQEMLS</sequence>
<dbReference type="Proteomes" id="UP001595882">
    <property type="component" value="Unassembled WGS sequence"/>
</dbReference>
<reference evidence="10" key="1">
    <citation type="journal article" date="2019" name="Int. J. Syst. Evol. Microbiol.">
        <title>The Global Catalogue of Microorganisms (GCM) 10K type strain sequencing project: providing services to taxonomists for standard genome sequencing and annotation.</title>
        <authorList>
            <consortium name="The Broad Institute Genomics Platform"/>
            <consortium name="The Broad Institute Genome Sequencing Center for Infectious Disease"/>
            <person name="Wu L."/>
            <person name="Ma J."/>
        </authorList>
    </citation>
    <scope>NUCLEOTIDE SEQUENCE [LARGE SCALE GENOMIC DNA]</scope>
    <source>
        <strain evidence="10">CCUG 37865</strain>
    </source>
</reference>
<feature type="topological domain" description="Cytoplasmic" evidence="8">
    <location>
        <begin position="22"/>
        <end position="567"/>
    </location>
</feature>
<dbReference type="InterPro" id="IPR010379">
    <property type="entry name" value="EzrA"/>
</dbReference>
<keyword evidence="10" id="KW-1185">Reference proteome</keyword>
<keyword evidence="6 8" id="KW-0717">Septation</keyword>
<evidence type="ECO:0000256" key="5">
    <source>
        <dbReference type="ARBA" id="ARBA00023136"/>
    </source>
</evidence>
<feature type="coiled-coil region" evidence="8">
    <location>
        <begin position="376"/>
        <end position="424"/>
    </location>
</feature>
<evidence type="ECO:0000313" key="10">
    <source>
        <dbReference type="Proteomes" id="UP001595882"/>
    </source>
</evidence>
<comment type="subcellular location">
    <subcellularLocation>
        <location evidence="8">Cell membrane</location>
        <topology evidence="8">Single-pass membrane protein</topology>
    </subcellularLocation>
    <text evidence="8">Colocalized with FtsZ to the nascent septal site.</text>
</comment>
<evidence type="ECO:0000256" key="4">
    <source>
        <dbReference type="ARBA" id="ARBA00023054"/>
    </source>
</evidence>
<keyword evidence="1 8" id="KW-0132">Cell division</keyword>
<accession>A0ABV8WWZ8</accession>
<feature type="topological domain" description="Extracellular" evidence="8">
    <location>
        <begin position="1"/>
        <end position="2"/>
    </location>
</feature>